<sequence length="573" mass="67360">MARKNRDYWRKRSEQVQESLLNKSDIYAADLERQYKLAMTEIQKEIEVWYKRFAKNNCISYAEAKRLLNTNELKEFRWNVDDYIKYGQKNAVNPYWMEELENASAKVHITRLEALKLQVQQHVETLIGNQLDDTDNLIRNLYKETYYRNVFELQKGFNTGFTFAAFNENELDKVLSKPWTIDGIEFSKRIWGEYRPQLVETLHTQLTQTLIQGKAPDKAIQVIVSKFNTTRKKAANLVMTESAYFSSLSRNDCYRDLGIEEFENVATLDTKTSDTCQTMDGTHFPLSEYEVHVTAPPFHNYCRTTTCPYFNDEFTIGEKRAARSINDKTEYIPGNIKYREWKKRYVKESSKLDEGDLLDKVKSLFQNPTKSKVNEFKNELENVQNEDVKKLLSQSEERVNFAKSTKKSSYFNKDEKMVYLKDNADSSTVAHELFHEIDNTYQISESGMIINQIESDYNRLKNMALGYGKEIDEMIYSKYPNIFYTNDFNKTIVYKEYRGISDIIHGMTNGKIDLAYGHRQKGYWNGENALAKETWAQYGRMLYENNDDVLKVLQELFPETTSEINRILKEMIK</sequence>
<dbReference type="EMBL" id="CAKJVE010000004">
    <property type="protein sequence ID" value="CAG9705532.1"/>
    <property type="molecule type" value="Genomic_DNA"/>
</dbReference>
<dbReference type="GO" id="GO:0008237">
    <property type="term" value="F:metallopeptidase activity"/>
    <property type="evidence" value="ECO:0007669"/>
    <property type="project" value="InterPro"/>
</dbReference>
<dbReference type="RefSeq" id="WP_210885961.1">
    <property type="nucleotide sequence ID" value="NZ_CAKJVE010000004.1"/>
</dbReference>
<dbReference type="InterPro" id="IPR006528">
    <property type="entry name" value="Phage_head_morphogenesis_dom"/>
</dbReference>
<dbReference type="Proteomes" id="UP000789738">
    <property type="component" value="Unassembled WGS sequence"/>
</dbReference>
<evidence type="ECO:0000313" key="2">
    <source>
        <dbReference type="Proteomes" id="UP000789738"/>
    </source>
</evidence>
<dbReference type="Pfam" id="PF04233">
    <property type="entry name" value="Phage_Mu_F"/>
    <property type="match status" value="1"/>
</dbReference>
<reference evidence="1" key="1">
    <citation type="submission" date="2021-10" db="EMBL/GenBank/DDBJ databases">
        <authorList>
            <person name="Mesa V."/>
        </authorList>
    </citation>
    <scope>NUCLEOTIDE SEQUENCE</scope>
    <source>
        <strain evidence="1">CC3_PB</strain>
    </source>
</reference>
<dbReference type="NCBIfam" id="TIGR01641">
    <property type="entry name" value="phageSPP1_gp7"/>
    <property type="match status" value="1"/>
</dbReference>
<dbReference type="AlphaFoldDB" id="A0AA86JEL2"/>
<dbReference type="InterPro" id="IPR024079">
    <property type="entry name" value="MetalloPept_cat_dom_sf"/>
</dbReference>
<proteinExistence type="predicted"/>
<name>A0AA86JEL2_9CLOT</name>
<gene>
    <name evidence="1" type="ORF">CNEO_41928</name>
</gene>
<organism evidence="1 2">
    <name type="scientific">Clostridium neonatale</name>
    <dbReference type="NCBI Taxonomy" id="137838"/>
    <lineage>
        <taxon>Bacteria</taxon>
        <taxon>Bacillati</taxon>
        <taxon>Bacillota</taxon>
        <taxon>Clostridia</taxon>
        <taxon>Eubacteriales</taxon>
        <taxon>Clostridiaceae</taxon>
        <taxon>Clostridium</taxon>
    </lineage>
</organism>
<accession>A0AA86JEL2</accession>
<comment type="caution">
    <text evidence="1">The sequence shown here is derived from an EMBL/GenBank/DDBJ whole genome shotgun (WGS) entry which is preliminary data.</text>
</comment>
<evidence type="ECO:0000313" key="1">
    <source>
        <dbReference type="EMBL" id="CAG9705532.1"/>
    </source>
</evidence>
<dbReference type="Gene3D" id="3.40.390.10">
    <property type="entry name" value="Collagenase (Catalytic Domain)"/>
    <property type="match status" value="1"/>
</dbReference>
<protein>
    <submittedName>
        <fullName evidence="1">Phage protein</fullName>
    </submittedName>
</protein>